<proteinExistence type="predicted"/>
<evidence type="ECO:0008006" key="3">
    <source>
        <dbReference type="Google" id="ProtNLM"/>
    </source>
</evidence>
<name>A0AAV2Z8P9_9STRA</name>
<sequence>MDKDLLLEAAQTFPINSTEEWTQHSVDNGKKLIDSVNARWVRTFCERHDVIIRHARGKLAVSEEKKTSIERSIAFHLGELKRKFDSGELDDDTPLNMDETHFIINMDNKTTLDFRGRSRIKYHDVVSDPPGHHQVIYMDNVEGHKALEKIENPDLQDEMDAVIARKNDKEKLRRGNEKMFSNKPTKAGEWSGKLTQPGKTYFLQLAVPACRIISGMRDDTGLSVVRKSMIRCGLRKNITGVWEEKQLTPHLQELMKKHREYFEGKEPEAVV</sequence>
<keyword evidence="2" id="KW-1185">Reference proteome</keyword>
<reference evidence="1" key="2">
    <citation type="journal article" date="2023" name="Microbiol Resour">
        <title>Decontamination and Annotation of the Draft Genome Sequence of the Oomycete Lagenidium giganteum ARSEF 373.</title>
        <authorList>
            <person name="Morgan W.R."/>
            <person name="Tartar A."/>
        </authorList>
    </citation>
    <scope>NUCLEOTIDE SEQUENCE</scope>
    <source>
        <strain evidence="1">ARSEF 373</strain>
    </source>
</reference>
<gene>
    <name evidence="1" type="ORF">N0F65_004820</name>
</gene>
<dbReference type="AlphaFoldDB" id="A0AAV2Z8P9"/>
<evidence type="ECO:0000313" key="2">
    <source>
        <dbReference type="Proteomes" id="UP001146120"/>
    </source>
</evidence>
<organism evidence="1 2">
    <name type="scientific">Lagenidium giganteum</name>
    <dbReference type="NCBI Taxonomy" id="4803"/>
    <lineage>
        <taxon>Eukaryota</taxon>
        <taxon>Sar</taxon>
        <taxon>Stramenopiles</taxon>
        <taxon>Oomycota</taxon>
        <taxon>Peronosporomycetes</taxon>
        <taxon>Pythiales</taxon>
        <taxon>Pythiaceae</taxon>
    </lineage>
</organism>
<protein>
    <recommendedName>
        <fullName evidence="3">HTH CENPB-type domain-containing protein</fullName>
    </recommendedName>
</protein>
<evidence type="ECO:0000313" key="1">
    <source>
        <dbReference type="EMBL" id="DBA02185.1"/>
    </source>
</evidence>
<reference evidence="1" key="1">
    <citation type="submission" date="2022-11" db="EMBL/GenBank/DDBJ databases">
        <authorList>
            <person name="Morgan W.R."/>
            <person name="Tartar A."/>
        </authorList>
    </citation>
    <scope>NUCLEOTIDE SEQUENCE</scope>
    <source>
        <strain evidence="1">ARSEF 373</strain>
    </source>
</reference>
<dbReference type="Proteomes" id="UP001146120">
    <property type="component" value="Unassembled WGS sequence"/>
</dbReference>
<accession>A0AAV2Z8P9</accession>
<dbReference type="EMBL" id="DAKRPA010000035">
    <property type="protein sequence ID" value="DBA02185.1"/>
    <property type="molecule type" value="Genomic_DNA"/>
</dbReference>
<comment type="caution">
    <text evidence="1">The sequence shown here is derived from an EMBL/GenBank/DDBJ whole genome shotgun (WGS) entry which is preliminary data.</text>
</comment>